<dbReference type="AlphaFoldDB" id="A0A4R2P6Q6"/>
<keyword evidence="2" id="KW-1185">Reference proteome</keyword>
<dbReference type="SFLD" id="SFLDS00003">
    <property type="entry name" value="Haloacid_Dehalogenase"/>
    <property type="match status" value="1"/>
</dbReference>
<dbReference type="EMBL" id="SLXK01000005">
    <property type="protein sequence ID" value="TCP30590.1"/>
    <property type="molecule type" value="Genomic_DNA"/>
</dbReference>
<dbReference type="GO" id="GO:0005829">
    <property type="term" value="C:cytosol"/>
    <property type="evidence" value="ECO:0007669"/>
    <property type="project" value="TreeGrafter"/>
</dbReference>
<dbReference type="RefSeq" id="WP_165886843.1">
    <property type="nucleotide sequence ID" value="NZ_SLXK01000005.1"/>
</dbReference>
<dbReference type="Gene3D" id="3.30.1240.10">
    <property type="match status" value="1"/>
</dbReference>
<dbReference type="PANTHER" id="PTHR10000">
    <property type="entry name" value="PHOSPHOSERINE PHOSPHATASE"/>
    <property type="match status" value="1"/>
</dbReference>
<dbReference type="InterPro" id="IPR000150">
    <property type="entry name" value="Cof"/>
</dbReference>
<evidence type="ECO:0000313" key="1">
    <source>
        <dbReference type="EMBL" id="TCP30590.1"/>
    </source>
</evidence>
<organism evidence="1 2">
    <name type="scientific">Scopulibacillus darangshiensis</name>
    <dbReference type="NCBI Taxonomy" id="442528"/>
    <lineage>
        <taxon>Bacteria</taxon>
        <taxon>Bacillati</taxon>
        <taxon>Bacillota</taxon>
        <taxon>Bacilli</taxon>
        <taxon>Bacillales</taxon>
        <taxon>Sporolactobacillaceae</taxon>
        <taxon>Scopulibacillus</taxon>
    </lineage>
</organism>
<accession>A0A4R2P6Q6</accession>
<dbReference type="InterPro" id="IPR023214">
    <property type="entry name" value="HAD_sf"/>
</dbReference>
<dbReference type="Proteomes" id="UP000295416">
    <property type="component" value="Unassembled WGS sequence"/>
</dbReference>
<dbReference type="InterPro" id="IPR036412">
    <property type="entry name" value="HAD-like_sf"/>
</dbReference>
<dbReference type="NCBIfam" id="TIGR00099">
    <property type="entry name" value="Cof-subfamily"/>
    <property type="match status" value="1"/>
</dbReference>
<dbReference type="PROSITE" id="PS01229">
    <property type="entry name" value="COF_2"/>
    <property type="match status" value="1"/>
</dbReference>
<dbReference type="PANTHER" id="PTHR10000:SF55">
    <property type="entry name" value="5-AMINO-6-(5-PHOSPHO-D-RIBITYLAMINO)URACIL PHOSPHATASE YCSE"/>
    <property type="match status" value="1"/>
</dbReference>
<comment type="caution">
    <text evidence="1">The sequence shown here is derived from an EMBL/GenBank/DDBJ whole genome shotgun (WGS) entry which is preliminary data.</text>
</comment>
<dbReference type="SFLD" id="SFLDG01144">
    <property type="entry name" value="C2.B.4:_PGP_Like"/>
    <property type="match status" value="1"/>
</dbReference>
<dbReference type="Pfam" id="PF08282">
    <property type="entry name" value="Hydrolase_3"/>
    <property type="match status" value="1"/>
</dbReference>
<dbReference type="NCBIfam" id="TIGR01484">
    <property type="entry name" value="HAD-SF-IIB"/>
    <property type="match status" value="1"/>
</dbReference>
<dbReference type="GO" id="GO:0016791">
    <property type="term" value="F:phosphatase activity"/>
    <property type="evidence" value="ECO:0007669"/>
    <property type="project" value="UniProtKB-ARBA"/>
</dbReference>
<dbReference type="GO" id="GO:0000287">
    <property type="term" value="F:magnesium ion binding"/>
    <property type="evidence" value="ECO:0007669"/>
    <property type="project" value="TreeGrafter"/>
</dbReference>
<dbReference type="SUPFAM" id="SSF56784">
    <property type="entry name" value="HAD-like"/>
    <property type="match status" value="1"/>
</dbReference>
<dbReference type="InterPro" id="IPR006379">
    <property type="entry name" value="HAD-SF_hydro_IIB"/>
</dbReference>
<proteinExistence type="predicted"/>
<sequence length="289" mass="32159">MKLIAIDLDGTLLTSDGTISLENAKAIREAQREGVTVAISSGRQISQIDALLAEANLRCPAISSNGAAVFTDDHQLIKSCPLHSEQAKRIYEILEVNDAFYRISTNKGVHVLTNGTDRLTNEIEQLKHMDFSFEEEAYRDIVRRYETLADVHPFENAVGLFQHDIVIYKFLIQSFQKEKLERLASDLKAEKEICLTSSGIDNLEINHIDAQKGYGLMAMANHLGISMEQTAAIGDNFNDVSMFQKAGLSVAMGNGEKDIKEMCDIITLTNDDNGVAYAIRNYILNPERT</sequence>
<reference evidence="1 2" key="1">
    <citation type="submission" date="2019-03" db="EMBL/GenBank/DDBJ databases">
        <title>Genomic Encyclopedia of Type Strains, Phase IV (KMG-IV): sequencing the most valuable type-strain genomes for metagenomic binning, comparative biology and taxonomic classification.</title>
        <authorList>
            <person name="Goeker M."/>
        </authorList>
    </citation>
    <scope>NUCLEOTIDE SEQUENCE [LARGE SCALE GENOMIC DNA]</scope>
    <source>
        <strain evidence="1 2">DSM 19377</strain>
    </source>
</reference>
<name>A0A4R2P6Q6_9BACL</name>
<evidence type="ECO:0000313" key="2">
    <source>
        <dbReference type="Proteomes" id="UP000295416"/>
    </source>
</evidence>
<gene>
    <name evidence="1" type="ORF">EV207_105119</name>
</gene>
<protein>
    <recommendedName>
        <fullName evidence="3">Cof subfamily protein (Haloacid dehalogenase superfamily)/HAD superfamily hydrolase (TIGR01484 family)</fullName>
    </recommendedName>
</protein>
<dbReference type="CDD" id="cd07516">
    <property type="entry name" value="HAD_Pase"/>
    <property type="match status" value="1"/>
</dbReference>
<evidence type="ECO:0008006" key="3">
    <source>
        <dbReference type="Google" id="ProtNLM"/>
    </source>
</evidence>
<dbReference type="Gene3D" id="3.40.50.1000">
    <property type="entry name" value="HAD superfamily/HAD-like"/>
    <property type="match status" value="1"/>
</dbReference>
<dbReference type="PROSITE" id="PS01228">
    <property type="entry name" value="COF_1"/>
    <property type="match status" value="1"/>
</dbReference>
<dbReference type="SFLD" id="SFLDG01140">
    <property type="entry name" value="C2.B:_Phosphomannomutase_and_P"/>
    <property type="match status" value="1"/>
</dbReference>